<sequence length="37" mass="4416">MDEIRRQNDVERWRNKLRLQEKFQPSSSIQLPGSSVS</sequence>
<evidence type="ECO:0000313" key="2">
    <source>
        <dbReference type="Proteomes" id="UP000676336"/>
    </source>
</evidence>
<name>A0A8S2UFL0_9BILA</name>
<reference evidence="1" key="1">
    <citation type="submission" date="2021-02" db="EMBL/GenBank/DDBJ databases">
        <authorList>
            <person name="Nowell W R."/>
        </authorList>
    </citation>
    <scope>NUCLEOTIDE SEQUENCE</scope>
</reference>
<dbReference type="EMBL" id="CAJOBI010044743">
    <property type="protein sequence ID" value="CAF4342108.1"/>
    <property type="molecule type" value="Genomic_DNA"/>
</dbReference>
<protein>
    <submittedName>
        <fullName evidence="1">Uncharacterized protein</fullName>
    </submittedName>
</protein>
<organism evidence="1 2">
    <name type="scientific">Rotaria magnacalcarata</name>
    <dbReference type="NCBI Taxonomy" id="392030"/>
    <lineage>
        <taxon>Eukaryota</taxon>
        <taxon>Metazoa</taxon>
        <taxon>Spiralia</taxon>
        <taxon>Gnathifera</taxon>
        <taxon>Rotifera</taxon>
        <taxon>Eurotatoria</taxon>
        <taxon>Bdelloidea</taxon>
        <taxon>Philodinida</taxon>
        <taxon>Philodinidae</taxon>
        <taxon>Rotaria</taxon>
    </lineage>
</organism>
<dbReference type="AlphaFoldDB" id="A0A8S2UFL0"/>
<gene>
    <name evidence="1" type="ORF">SMN809_LOCUS27855</name>
</gene>
<evidence type="ECO:0000313" key="1">
    <source>
        <dbReference type="EMBL" id="CAF4342108.1"/>
    </source>
</evidence>
<feature type="non-terminal residue" evidence="1">
    <location>
        <position position="1"/>
    </location>
</feature>
<comment type="caution">
    <text evidence="1">The sequence shown here is derived from an EMBL/GenBank/DDBJ whole genome shotgun (WGS) entry which is preliminary data.</text>
</comment>
<dbReference type="Proteomes" id="UP000676336">
    <property type="component" value="Unassembled WGS sequence"/>
</dbReference>
<accession>A0A8S2UFL0</accession>
<proteinExistence type="predicted"/>